<dbReference type="InterPro" id="IPR008965">
    <property type="entry name" value="CBM2/CBM3_carb-bd_dom_sf"/>
</dbReference>
<dbReference type="Gene3D" id="2.60.120.260">
    <property type="entry name" value="Galactose-binding domain-like"/>
    <property type="match status" value="1"/>
</dbReference>
<dbReference type="PROSITE" id="PS51175">
    <property type="entry name" value="CBM6"/>
    <property type="match status" value="1"/>
</dbReference>
<dbReference type="SUPFAM" id="SSF49384">
    <property type="entry name" value="Carbohydrate-binding domain"/>
    <property type="match status" value="1"/>
</dbReference>
<dbReference type="AlphaFoldDB" id="C5BM06"/>
<dbReference type="CAZy" id="CBM2">
    <property type="family name" value="Carbohydrate-Binding Module Family 2"/>
</dbReference>
<name>C5BM06_TERTT</name>
<evidence type="ECO:0000313" key="9">
    <source>
        <dbReference type="EMBL" id="ACR12992.1"/>
    </source>
</evidence>
<dbReference type="SMART" id="SM00637">
    <property type="entry name" value="CBD_II"/>
    <property type="match status" value="1"/>
</dbReference>
<keyword evidence="4" id="KW-0326">Glycosidase</keyword>
<feature type="compositionally biased region" description="Pro residues" evidence="5">
    <location>
        <begin position="313"/>
        <end position="327"/>
    </location>
</feature>
<feature type="domain" description="CBM6" evidence="8">
    <location>
        <begin position="167"/>
        <end position="294"/>
    </location>
</feature>
<sequence length="921" mass="100048">MFRVLFLFFVGVLSSSLCAAAQVEIEKANNWGGGFQGNVEITNNETQALDSWVIVFDADFDIAQVWNAEIVSYLDGEYRITGAGWNSDIPVGGSVAFGFIATPGDAELPDSFVVESSPGSTPVPTPTIAPTATPEPTSTPTPTPTPTPPPSITPTVLPTEEPAATLTLQENAPGFCSVDEGGVIESDHFGFTGTGYINTENAINEGINWSVQVPADGSYTLEIRYANGSSSSRDTDIFVNDSYESSLSLPSTGAWTTYSDSASTTVYLNVGTNQLRLNAVTGEGLPNIDSLAITSLENDGSAPQPGDCAFEPTPTPTPEPSTTPTPDPGSCSIGSTTTEWAESCDISTQQCVVGSWQAPANGGETNAPLRLESEHFAIYWPDGTNITMAAAQQAANTLEMIWSNYFGAPLNFPEPYCNSPTKWKAAVHFDNDFPLWGGGWSRNGISYMGMWIGPGAASDSWGLAHEFMHGVQTTTQGFGDCGGVGCWIYESHANWMPHQIFRENVHCSEMLVNSSHLHYGNTRTRYCNWQFFEFLKDKHCPSAVHDMWAYQAPSGQRDPWQKLMLSRNWDIEDLNNVFGEWAMHNVTWDYRDPDGSDQGALYRQNYGAINADPGRYTQRRQRLTQLQSLDTNWSSNRRFVSPYYWAPQRWGYNVIRLYPENNASSVHVSFRGVEQTGANSGWRWGLVATDSSLSSPRYSALQSGTDGELEFCISPGEEVYLVVLAAPTRYQKITWQNPADGTAYPSIYRYPYMIELAGAWPQGFQNGEREACPAGTQRHANGGGCATSTTPNSVYVGPYAKVLGGSVSANARIEDQATVISGNISGNAVVGAMSLIGVESNSHHGAARFNVTDNAVVQSTFYPMGWFGNDVTASGSARYLGDLEAYASKSSNTFFGLVDAGWNGVSDVTEVTIAPPYFWRD</sequence>
<dbReference type="Gene3D" id="2.60.40.290">
    <property type="match status" value="1"/>
</dbReference>
<dbReference type="Pfam" id="PF19527">
    <property type="entry name" value="DUF6055"/>
    <property type="match status" value="1"/>
</dbReference>
<dbReference type="PROSITE" id="PS00561">
    <property type="entry name" value="CBM2_A"/>
    <property type="match status" value="1"/>
</dbReference>
<dbReference type="HOGENOM" id="CLU_014392_1_0_6"/>
<protein>
    <submittedName>
        <fullName evidence="9">Cellulose-binding/carbohydrate-binding domain protein</fullName>
    </submittedName>
</protein>
<keyword evidence="1 6" id="KW-0732">Signal</keyword>
<feature type="chain" id="PRO_5002948886" evidence="6">
    <location>
        <begin position="20"/>
        <end position="921"/>
    </location>
</feature>
<dbReference type="InterPro" id="IPR045690">
    <property type="entry name" value="DUF6055"/>
</dbReference>
<keyword evidence="10" id="KW-1185">Reference proteome</keyword>
<keyword evidence="3" id="KW-1015">Disulfide bond</keyword>
<accession>C5BM06</accession>
<evidence type="ECO:0000256" key="2">
    <source>
        <dbReference type="ARBA" id="ARBA00022801"/>
    </source>
</evidence>
<evidence type="ECO:0000256" key="3">
    <source>
        <dbReference type="ARBA" id="ARBA00023157"/>
    </source>
</evidence>
<reference evidence="9 10" key="1">
    <citation type="journal article" date="2009" name="PLoS ONE">
        <title>The complete genome of Teredinibacter turnerae T7901: an intracellular endosymbiont of marine wood-boring bivalves (shipworms).</title>
        <authorList>
            <person name="Yang J.C."/>
            <person name="Madupu R."/>
            <person name="Durkin A.S."/>
            <person name="Ekborg N.A."/>
            <person name="Pedamallu C.S."/>
            <person name="Hostetler J.B."/>
            <person name="Radune D."/>
            <person name="Toms B.S."/>
            <person name="Henrissat B."/>
            <person name="Coutinho P.M."/>
            <person name="Schwarz S."/>
            <person name="Field L."/>
            <person name="Trindade-Silva A.E."/>
            <person name="Soares C.A.G."/>
            <person name="Elshahawi S."/>
            <person name="Hanora A."/>
            <person name="Schmidt E.W."/>
            <person name="Haygood M.G."/>
            <person name="Posfai J."/>
            <person name="Benner J."/>
            <person name="Madinger C."/>
            <person name="Nove J."/>
            <person name="Anton B."/>
            <person name="Chaudhary K."/>
            <person name="Foster J."/>
            <person name="Holman A."/>
            <person name="Kumar S."/>
            <person name="Lessard P.A."/>
            <person name="Luyten Y.A."/>
            <person name="Slatko B."/>
            <person name="Wood N."/>
            <person name="Wu B."/>
            <person name="Teplitski M."/>
            <person name="Mougous J.D."/>
            <person name="Ward N."/>
            <person name="Eisen J.A."/>
            <person name="Badger J.H."/>
            <person name="Distel D.L."/>
        </authorList>
    </citation>
    <scope>NUCLEOTIDE SEQUENCE [LARGE SCALE GENOMIC DNA]</scope>
    <source>
        <strain evidence="10">ATCC 39867 / T7901</strain>
    </source>
</reference>
<feature type="compositionally biased region" description="Pro residues" evidence="5">
    <location>
        <begin position="137"/>
        <end position="151"/>
    </location>
</feature>
<dbReference type="EMBL" id="CP001614">
    <property type="protein sequence ID" value="ACR12992.1"/>
    <property type="molecule type" value="Genomic_DNA"/>
</dbReference>
<dbReference type="PROSITE" id="PS51173">
    <property type="entry name" value="CBM2"/>
    <property type="match status" value="1"/>
</dbReference>
<dbReference type="CDD" id="cd04082">
    <property type="entry name" value="CBM35_pectate_lyase-like"/>
    <property type="match status" value="1"/>
</dbReference>
<dbReference type="STRING" id="377629.TERTU_2684"/>
<dbReference type="Proteomes" id="UP000009080">
    <property type="component" value="Chromosome"/>
</dbReference>
<evidence type="ECO:0000256" key="1">
    <source>
        <dbReference type="ARBA" id="ARBA00022729"/>
    </source>
</evidence>
<feature type="region of interest" description="Disordered" evidence="5">
    <location>
        <begin position="112"/>
        <end position="151"/>
    </location>
</feature>
<dbReference type="SUPFAM" id="SSF49785">
    <property type="entry name" value="Galactose-binding domain-like"/>
    <property type="match status" value="1"/>
</dbReference>
<feature type="region of interest" description="Disordered" evidence="5">
    <location>
        <begin position="296"/>
        <end position="336"/>
    </location>
</feature>
<organism evidence="9 10">
    <name type="scientific">Teredinibacter turnerae (strain ATCC 39867 / T7901)</name>
    <dbReference type="NCBI Taxonomy" id="377629"/>
    <lineage>
        <taxon>Bacteria</taxon>
        <taxon>Pseudomonadati</taxon>
        <taxon>Pseudomonadota</taxon>
        <taxon>Gammaproteobacteria</taxon>
        <taxon>Cellvibrionales</taxon>
        <taxon>Cellvibrionaceae</taxon>
        <taxon>Teredinibacter</taxon>
    </lineage>
</organism>
<dbReference type="GO" id="GO:0030247">
    <property type="term" value="F:polysaccharide binding"/>
    <property type="evidence" value="ECO:0007669"/>
    <property type="project" value="UniProtKB-UniRule"/>
</dbReference>
<dbReference type="InterPro" id="IPR008979">
    <property type="entry name" value="Galactose-bd-like_sf"/>
</dbReference>
<dbReference type="Pfam" id="PF03422">
    <property type="entry name" value="CBM_6"/>
    <property type="match status" value="1"/>
</dbReference>
<dbReference type="OrthoDB" id="5592990at2"/>
<feature type="domain" description="CBM2" evidence="7">
    <location>
        <begin position="11"/>
        <end position="122"/>
    </location>
</feature>
<feature type="signal peptide" evidence="6">
    <location>
        <begin position="1"/>
        <end position="19"/>
    </location>
</feature>
<evidence type="ECO:0000256" key="5">
    <source>
        <dbReference type="SAM" id="MobiDB-lite"/>
    </source>
</evidence>
<dbReference type="GO" id="GO:0005975">
    <property type="term" value="P:carbohydrate metabolic process"/>
    <property type="evidence" value="ECO:0007669"/>
    <property type="project" value="InterPro"/>
</dbReference>
<evidence type="ECO:0000259" key="7">
    <source>
        <dbReference type="PROSITE" id="PS51173"/>
    </source>
</evidence>
<dbReference type="eggNOG" id="COG0663">
    <property type="taxonomic scope" value="Bacteria"/>
</dbReference>
<gene>
    <name evidence="9" type="ordered locus">TERTU_2684</name>
</gene>
<evidence type="ECO:0000313" key="10">
    <source>
        <dbReference type="Proteomes" id="UP000009080"/>
    </source>
</evidence>
<evidence type="ECO:0000259" key="8">
    <source>
        <dbReference type="PROSITE" id="PS51175"/>
    </source>
</evidence>
<proteinExistence type="predicted"/>
<dbReference type="eggNOG" id="COG2755">
    <property type="taxonomic scope" value="Bacteria"/>
</dbReference>
<dbReference type="CAZy" id="CBM35">
    <property type="family name" value="Carbohydrate-Binding Module Family 35"/>
</dbReference>
<dbReference type="RefSeq" id="WP_015819105.1">
    <property type="nucleotide sequence ID" value="NC_012997.1"/>
</dbReference>
<evidence type="ECO:0000256" key="6">
    <source>
        <dbReference type="SAM" id="SignalP"/>
    </source>
</evidence>
<dbReference type="GO" id="GO:0004553">
    <property type="term" value="F:hydrolase activity, hydrolyzing O-glycosyl compounds"/>
    <property type="evidence" value="ECO:0007669"/>
    <property type="project" value="InterPro"/>
</dbReference>
<keyword evidence="2" id="KW-0378">Hydrolase</keyword>
<dbReference type="InterPro" id="IPR005084">
    <property type="entry name" value="CBM6"/>
</dbReference>
<dbReference type="InterPro" id="IPR001919">
    <property type="entry name" value="CBD2"/>
</dbReference>
<evidence type="ECO:0000256" key="4">
    <source>
        <dbReference type="ARBA" id="ARBA00023295"/>
    </source>
</evidence>
<dbReference type="InterPro" id="IPR018366">
    <property type="entry name" value="CBM2_CS"/>
</dbReference>
<dbReference type="Pfam" id="PF00553">
    <property type="entry name" value="CBM_2"/>
    <property type="match status" value="1"/>
</dbReference>
<dbReference type="InterPro" id="IPR012291">
    <property type="entry name" value="CBM2_carb-bd_dom_sf"/>
</dbReference>
<dbReference type="KEGG" id="ttu:TERTU_2684"/>